<keyword evidence="3" id="KW-1185">Reference proteome</keyword>
<dbReference type="InterPro" id="IPR029068">
    <property type="entry name" value="Glyas_Bleomycin-R_OHBP_Dase"/>
</dbReference>
<name>A0A1C6VY81_9ACTN</name>
<gene>
    <name evidence="2" type="ORF">GA0070606_5671</name>
</gene>
<dbReference type="PANTHER" id="PTHR35908:SF1">
    <property type="entry name" value="CONSERVED PROTEIN"/>
    <property type="match status" value="1"/>
</dbReference>
<dbReference type="InterPro" id="IPR037523">
    <property type="entry name" value="VOC_core"/>
</dbReference>
<dbReference type="CDD" id="cd06587">
    <property type="entry name" value="VOC"/>
    <property type="match status" value="1"/>
</dbReference>
<proteinExistence type="predicted"/>
<evidence type="ECO:0000313" key="3">
    <source>
        <dbReference type="Proteomes" id="UP000199001"/>
    </source>
</evidence>
<dbReference type="AlphaFoldDB" id="A0A1C6VY81"/>
<accession>A0A1C6VY81</accession>
<dbReference type="PROSITE" id="PS51819">
    <property type="entry name" value="VOC"/>
    <property type="match status" value="1"/>
</dbReference>
<dbReference type="RefSeq" id="WP_176737451.1">
    <property type="nucleotide sequence ID" value="NZ_FMHZ01000002.1"/>
</dbReference>
<evidence type="ECO:0000313" key="2">
    <source>
        <dbReference type="EMBL" id="SCL71278.1"/>
    </source>
</evidence>
<dbReference type="SUPFAM" id="SSF54593">
    <property type="entry name" value="Glyoxalase/Bleomycin resistance protein/Dihydroxybiphenyl dioxygenase"/>
    <property type="match status" value="1"/>
</dbReference>
<reference evidence="3" key="1">
    <citation type="submission" date="2016-06" db="EMBL/GenBank/DDBJ databases">
        <authorList>
            <person name="Varghese N."/>
            <person name="Submissions Spin"/>
        </authorList>
    </citation>
    <scope>NUCLEOTIDE SEQUENCE [LARGE SCALE GENOMIC DNA]</scope>
    <source>
        <strain evidence="3">DSM 43903</strain>
    </source>
</reference>
<feature type="domain" description="VOC" evidence="1">
    <location>
        <begin position="16"/>
        <end position="149"/>
    </location>
</feature>
<dbReference type="EMBL" id="FMHZ01000002">
    <property type="protein sequence ID" value="SCL71278.1"/>
    <property type="molecule type" value="Genomic_DNA"/>
</dbReference>
<sequence length="149" mass="16728">MTSEVIYVADRESVPTLCQVVLDCTDARALAEFYQALLGLVYRPGDEPPEAGEADERGRDWLVLRTPGGAPQIAFQQVDHLPEATWPEHTVPQQLHLDLTVTSVEELLVQHERVLRLGGRLRYDRIDDPDEPLRVYADPAGHPFCVFVA</sequence>
<dbReference type="Pfam" id="PF18029">
    <property type="entry name" value="Glyoxalase_6"/>
    <property type="match status" value="1"/>
</dbReference>
<dbReference type="STRING" id="47855.GA0070606_5671"/>
<dbReference type="PANTHER" id="PTHR35908">
    <property type="entry name" value="HYPOTHETICAL FUSION PROTEIN"/>
    <property type="match status" value="1"/>
</dbReference>
<organism evidence="2 3">
    <name type="scientific">Micromonospora citrea</name>
    <dbReference type="NCBI Taxonomy" id="47855"/>
    <lineage>
        <taxon>Bacteria</taxon>
        <taxon>Bacillati</taxon>
        <taxon>Actinomycetota</taxon>
        <taxon>Actinomycetes</taxon>
        <taxon>Micromonosporales</taxon>
        <taxon>Micromonosporaceae</taxon>
        <taxon>Micromonospora</taxon>
    </lineage>
</organism>
<dbReference type="Proteomes" id="UP000199001">
    <property type="component" value="Unassembled WGS sequence"/>
</dbReference>
<protein>
    <submittedName>
        <fullName evidence="2">Glyoxalase-like domain-containing protein</fullName>
    </submittedName>
</protein>
<evidence type="ECO:0000259" key="1">
    <source>
        <dbReference type="PROSITE" id="PS51819"/>
    </source>
</evidence>
<dbReference type="Gene3D" id="3.10.180.10">
    <property type="entry name" value="2,3-Dihydroxybiphenyl 1,2-Dioxygenase, domain 1"/>
    <property type="match status" value="1"/>
</dbReference>
<dbReference type="InterPro" id="IPR041581">
    <property type="entry name" value="Glyoxalase_6"/>
</dbReference>